<dbReference type="GO" id="GO:0006302">
    <property type="term" value="P:double-strand break repair"/>
    <property type="evidence" value="ECO:0007669"/>
    <property type="project" value="InterPro"/>
</dbReference>
<keyword evidence="3" id="KW-1185">Reference proteome</keyword>
<dbReference type="Proteomes" id="UP000550707">
    <property type="component" value="Unassembled WGS sequence"/>
</dbReference>
<feature type="compositionally biased region" description="Basic and acidic residues" evidence="1">
    <location>
        <begin position="9"/>
        <end position="23"/>
    </location>
</feature>
<feature type="region of interest" description="Disordered" evidence="1">
    <location>
        <begin position="47"/>
        <end position="66"/>
    </location>
</feature>
<comment type="caution">
    <text evidence="2">The sequence shown here is derived from an EMBL/GenBank/DDBJ whole genome shotgun (WGS) entry which is preliminary data.</text>
</comment>
<dbReference type="EMBL" id="JACASF010000004">
    <property type="protein sequence ID" value="KAF6482583.1"/>
    <property type="molecule type" value="Genomic_DNA"/>
</dbReference>
<proteinExistence type="predicted"/>
<gene>
    <name evidence="2" type="ORF">HJG59_019194</name>
</gene>
<name>A0A7J8IDF1_MOLMO</name>
<reference evidence="2 3" key="1">
    <citation type="journal article" date="2020" name="Nature">
        <title>Six reference-quality genomes reveal evolution of bat adaptations.</title>
        <authorList>
            <person name="Jebb D."/>
            <person name="Huang Z."/>
            <person name="Pippel M."/>
            <person name="Hughes G.M."/>
            <person name="Lavrichenko K."/>
            <person name="Devanna P."/>
            <person name="Winkler S."/>
            <person name="Jermiin L.S."/>
            <person name="Skirmuntt E.C."/>
            <person name="Katzourakis A."/>
            <person name="Burkitt-Gray L."/>
            <person name="Ray D.A."/>
            <person name="Sullivan K.A.M."/>
            <person name="Roscito J.G."/>
            <person name="Kirilenko B.M."/>
            <person name="Davalos L.M."/>
            <person name="Corthals A.P."/>
            <person name="Power M.L."/>
            <person name="Jones G."/>
            <person name="Ransome R.D."/>
            <person name="Dechmann D.K.N."/>
            <person name="Locatelli A.G."/>
            <person name="Puechmaille S.J."/>
            <person name="Fedrigo O."/>
            <person name="Jarvis E.D."/>
            <person name="Hiller M."/>
            <person name="Vernes S.C."/>
            <person name="Myers E.W."/>
            <person name="Teeling E.C."/>
        </authorList>
    </citation>
    <scope>NUCLEOTIDE SEQUENCE [LARGE SCALE GENOMIC DNA]</scope>
    <source>
        <strain evidence="2">MMolMol1</strain>
        <tissue evidence="2">Muscle</tissue>
    </source>
</reference>
<dbReference type="AlphaFoldDB" id="A0A7J8IDF1"/>
<dbReference type="PANTHER" id="PTHR15932">
    <property type="entry name" value="UBIQUITIN INTERACTION MOTIF-CONTAINING PROTEIN 1"/>
    <property type="match status" value="1"/>
</dbReference>
<dbReference type="InterPro" id="IPR038868">
    <property type="entry name" value="RAP80"/>
</dbReference>
<dbReference type="GO" id="GO:0042393">
    <property type="term" value="F:histone binding"/>
    <property type="evidence" value="ECO:0007669"/>
    <property type="project" value="TreeGrafter"/>
</dbReference>
<dbReference type="GO" id="GO:0070531">
    <property type="term" value="C:BRCA1-A complex"/>
    <property type="evidence" value="ECO:0007669"/>
    <property type="project" value="InterPro"/>
</dbReference>
<sequence>MPRKKKKVKEASEAQNLEKKDAETASPVNVKRKRKLEDAFIVISDSDGEEPKEENGLQKMKTKQSNRAKCLGKRKIALLTWRQIEAQSKSDSGTAAPTSLGIEKYVCYVQGALI</sequence>
<evidence type="ECO:0000256" key="1">
    <source>
        <dbReference type="SAM" id="MobiDB-lite"/>
    </source>
</evidence>
<dbReference type="PANTHER" id="PTHR15932:SF2">
    <property type="entry name" value="BRCA1-A COMPLEX SUBUNIT RAP80"/>
    <property type="match status" value="1"/>
</dbReference>
<organism evidence="2 3">
    <name type="scientific">Molossus molossus</name>
    <name type="common">Pallas' mastiff bat</name>
    <name type="synonym">Vespertilio molossus</name>
    <dbReference type="NCBI Taxonomy" id="27622"/>
    <lineage>
        <taxon>Eukaryota</taxon>
        <taxon>Metazoa</taxon>
        <taxon>Chordata</taxon>
        <taxon>Craniata</taxon>
        <taxon>Vertebrata</taxon>
        <taxon>Euteleostomi</taxon>
        <taxon>Mammalia</taxon>
        <taxon>Eutheria</taxon>
        <taxon>Laurasiatheria</taxon>
        <taxon>Chiroptera</taxon>
        <taxon>Yangochiroptera</taxon>
        <taxon>Molossidae</taxon>
        <taxon>Molossus</taxon>
    </lineage>
</organism>
<evidence type="ECO:0000313" key="3">
    <source>
        <dbReference type="Proteomes" id="UP000550707"/>
    </source>
</evidence>
<accession>A0A7J8IDF1</accession>
<dbReference type="GO" id="GO:0070530">
    <property type="term" value="F:K63-linked polyubiquitin modification-dependent protein binding"/>
    <property type="evidence" value="ECO:0007669"/>
    <property type="project" value="InterPro"/>
</dbReference>
<dbReference type="GO" id="GO:0045739">
    <property type="term" value="P:positive regulation of DNA repair"/>
    <property type="evidence" value="ECO:0007669"/>
    <property type="project" value="TreeGrafter"/>
</dbReference>
<evidence type="ECO:0000313" key="2">
    <source>
        <dbReference type="EMBL" id="KAF6482583.1"/>
    </source>
</evidence>
<feature type="region of interest" description="Disordered" evidence="1">
    <location>
        <begin position="1"/>
        <end position="28"/>
    </location>
</feature>
<protein>
    <submittedName>
        <fullName evidence="2">Ubiquitin interaction motif containing 1</fullName>
    </submittedName>
</protein>